<dbReference type="PROSITE" id="PS00519">
    <property type="entry name" value="HTH_ASNC_1"/>
    <property type="match status" value="1"/>
</dbReference>
<evidence type="ECO:0000313" key="5">
    <source>
        <dbReference type="EMBL" id="GGA26993.1"/>
    </source>
</evidence>
<dbReference type="AlphaFoldDB" id="A0A916VRP1"/>
<dbReference type="GO" id="GO:0006355">
    <property type="term" value="P:regulation of DNA-templated transcription"/>
    <property type="evidence" value="ECO:0007669"/>
    <property type="project" value="UniProtKB-ARBA"/>
</dbReference>
<dbReference type="Pfam" id="PF13412">
    <property type="entry name" value="HTH_24"/>
    <property type="match status" value="1"/>
</dbReference>
<dbReference type="SUPFAM" id="SSF46785">
    <property type="entry name" value="Winged helix' DNA-binding domain"/>
    <property type="match status" value="1"/>
</dbReference>
<evidence type="ECO:0000256" key="1">
    <source>
        <dbReference type="ARBA" id="ARBA00023015"/>
    </source>
</evidence>
<feature type="domain" description="HTH asnC-type" evidence="4">
    <location>
        <begin position="6"/>
        <end position="67"/>
    </location>
</feature>
<reference evidence="5" key="2">
    <citation type="submission" date="2020-09" db="EMBL/GenBank/DDBJ databases">
        <authorList>
            <person name="Sun Q."/>
            <person name="Zhou Y."/>
        </authorList>
    </citation>
    <scope>NUCLEOTIDE SEQUENCE</scope>
    <source>
        <strain evidence="5">CGMCC 1.15880</strain>
    </source>
</reference>
<dbReference type="InterPro" id="IPR000485">
    <property type="entry name" value="AsnC-type_HTH_dom"/>
</dbReference>
<proteinExistence type="predicted"/>
<dbReference type="RefSeq" id="WP_188677088.1">
    <property type="nucleotide sequence ID" value="NZ_BMKA01000004.1"/>
</dbReference>
<evidence type="ECO:0000256" key="2">
    <source>
        <dbReference type="ARBA" id="ARBA00023125"/>
    </source>
</evidence>
<dbReference type="PANTHER" id="PTHR30154">
    <property type="entry name" value="LEUCINE-RESPONSIVE REGULATORY PROTEIN"/>
    <property type="match status" value="1"/>
</dbReference>
<protein>
    <submittedName>
        <fullName evidence="5">AsnC family transcriptional regulator</fullName>
    </submittedName>
</protein>
<dbReference type="Proteomes" id="UP000628017">
    <property type="component" value="Unassembled WGS sequence"/>
</dbReference>
<organism evidence="5 6">
    <name type="scientific">Neptunicoccus cionae</name>
    <dbReference type="NCBI Taxonomy" id="2035344"/>
    <lineage>
        <taxon>Bacteria</taxon>
        <taxon>Pseudomonadati</taxon>
        <taxon>Pseudomonadota</taxon>
        <taxon>Alphaproteobacteria</taxon>
        <taxon>Rhodobacterales</taxon>
        <taxon>Paracoccaceae</taxon>
        <taxon>Neptunicoccus</taxon>
    </lineage>
</organism>
<reference evidence="5" key="1">
    <citation type="journal article" date="2014" name="Int. J. Syst. Evol. Microbiol.">
        <title>Complete genome sequence of Corynebacterium casei LMG S-19264T (=DSM 44701T), isolated from a smear-ripened cheese.</title>
        <authorList>
            <consortium name="US DOE Joint Genome Institute (JGI-PGF)"/>
            <person name="Walter F."/>
            <person name="Albersmeier A."/>
            <person name="Kalinowski J."/>
            <person name="Ruckert C."/>
        </authorList>
    </citation>
    <scope>NUCLEOTIDE SEQUENCE</scope>
    <source>
        <strain evidence="5">CGMCC 1.15880</strain>
    </source>
</reference>
<evidence type="ECO:0000313" key="6">
    <source>
        <dbReference type="Proteomes" id="UP000628017"/>
    </source>
</evidence>
<name>A0A916VRP1_9RHOB</name>
<dbReference type="Gene3D" id="1.10.10.10">
    <property type="entry name" value="Winged helix-like DNA-binding domain superfamily/Winged helix DNA-binding domain"/>
    <property type="match status" value="1"/>
</dbReference>
<dbReference type="PRINTS" id="PR00033">
    <property type="entry name" value="HTHASNC"/>
</dbReference>
<comment type="caution">
    <text evidence="5">The sequence shown here is derived from an EMBL/GenBank/DDBJ whole genome shotgun (WGS) entry which is preliminary data.</text>
</comment>
<dbReference type="InterPro" id="IPR036390">
    <property type="entry name" value="WH_DNA-bd_sf"/>
</dbReference>
<keyword evidence="1" id="KW-0805">Transcription regulation</keyword>
<dbReference type="PROSITE" id="PS50956">
    <property type="entry name" value="HTH_ASNC_2"/>
    <property type="match status" value="1"/>
</dbReference>
<dbReference type="GO" id="GO:0043200">
    <property type="term" value="P:response to amino acid"/>
    <property type="evidence" value="ECO:0007669"/>
    <property type="project" value="TreeGrafter"/>
</dbReference>
<dbReference type="SMART" id="SM00344">
    <property type="entry name" value="HTH_ASNC"/>
    <property type="match status" value="1"/>
</dbReference>
<evidence type="ECO:0000256" key="3">
    <source>
        <dbReference type="ARBA" id="ARBA00023163"/>
    </source>
</evidence>
<dbReference type="CDD" id="cd00090">
    <property type="entry name" value="HTH_ARSR"/>
    <property type="match status" value="1"/>
</dbReference>
<dbReference type="GO" id="GO:0005829">
    <property type="term" value="C:cytosol"/>
    <property type="evidence" value="ECO:0007669"/>
    <property type="project" value="TreeGrafter"/>
</dbReference>
<accession>A0A916VRP1</accession>
<dbReference type="InterPro" id="IPR036388">
    <property type="entry name" value="WH-like_DNA-bd_sf"/>
</dbReference>
<dbReference type="InterPro" id="IPR011991">
    <property type="entry name" value="ArsR-like_HTH"/>
</dbReference>
<dbReference type="PANTHER" id="PTHR30154:SF34">
    <property type="entry name" value="TRANSCRIPTIONAL REGULATOR AZLB"/>
    <property type="match status" value="1"/>
</dbReference>
<keyword evidence="3" id="KW-0804">Transcription</keyword>
<dbReference type="InterPro" id="IPR019885">
    <property type="entry name" value="Tscrpt_reg_HTH_AsnC-type_CS"/>
</dbReference>
<keyword evidence="2" id="KW-0238">DNA-binding</keyword>
<dbReference type="GO" id="GO:0043565">
    <property type="term" value="F:sequence-specific DNA binding"/>
    <property type="evidence" value="ECO:0007669"/>
    <property type="project" value="InterPro"/>
</dbReference>
<dbReference type="Pfam" id="PF01037">
    <property type="entry name" value="AsnC_trans_reg"/>
    <property type="match status" value="1"/>
</dbReference>
<keyword evidence="6" id="KW-1185">Reference proteome</keyword>
<dbReference type="InterPro" id="IPR019888">
    <property type="entry name" value="Tscrpt_reg_AsnC-like"/>
</dbReference>
<dbReference type="InterPro" id="IPR011008">
    <property type="entry name" value="Dimeric_a/b-barrel"/>
</dbReference>
<sequence length="160" mass="17905">MSFTKLDKRDIAILKTLSAEGRISKTALADRVNLSATACWDRLQRLESSGLIKGYHAEVELRKLAPHVTVFVLAELANHNAEAFQTFEAIIESHPEITGCWALGGGFDYLLQVISRDIESYQQLIDTVLEEDAGLTRYFTYIVTKAVKNAPLPFDLLFDT</sequence>
<evidence type="ECO:0000259" key="4">
    <source>
        <dbReference type="PROSITE" id="PS50956"/>
    </source>
</evidence>
<dbReference type="InterPro" id="IPR019887">
    <property type="entry name" value="Tscrpt_reg_AsnC/Lrp_C"/>
</dbReference>
<dbReference type="SUPFAM" id="SSF54909">
    <property type="entry name" value="Dimeric alpha+beta barrel"/>
    <property type="match status" value="1"/>
</dbReference>
<gene>
    <name evidence="5" type="ORF">GCM10011498_29970</name>
</gene>
<dbReference type="Gene3D" id="3.30.70.920">
    <property type="match status" value="1"/>
</dbReference>
<dbReference type="EMBL" id="BMKA01000004">
    <property type="protein sequence ID" value="GGA26993.1"/>
    <property type="molecule type" value="Genomic_DNA"/>
</dbReference>